<gene>
    <name evidence="3" type="ORF">POM88_021369</name>
</gene>
<proteinExistence type="predicted"/>
<feature type="region of interest" description="Disordered" evidence="1">
    <location>
        <begin position="167"/>
        <end position="221"/>
    </location>
</feature>
<dbReference type="InterPro" id="IPR029480">
    <property type="entry name" value="Transpos_assoc"/>
</dbReference>
<feature type="compositionally biased region" description="Acidic residues" evidence="1">
    <location>
        <begin position="193"/>
        <end position="218"/>
    </location>
</feature>
<reference evidence="3" key="2">
    <citation type="submission" date="2023-05" db="EMBL/GenBank/DDBJ databases">
        <authorList>
            <person name="Schelkunov M.I."/>
        </authorList>
    </citation>
    <scope>NUCLEOTIDE SEQUENCE</scope>
    <source>
        <strain evidence="3">Hsosn_3</strain>
        <tissue evidence="3">Leaf</tissue>
    </source>
</reference>
<dbReference type="EMBL" id="JAUIZM010000005">
    <property type="protein sequence ID" value="KAK1383634.1"/>
    <property type="molecule type" value="Genomic_DNA"/>
</dbReference>
<feature type="compositionally biased region" description="Basic and acidic residues" evidence="1">
    <location>
        <begin position="181"/>
        <end position="192"/>
    </location>
</feature>
<evidence type="ECO:0000259" key="2">
    <source>
        <dbReference type="Pfam" id="PF13963"/>
    </source>
</evidence>
<feature type="region of interest" description="Disordered" evidence="1">
    <location>
        <begin position="88"/>
        <end position="136"/>
    </location>
</feature>
<evidence type="ECO:0000256" key="1">
    <source>
        <dbReference type="SAM" id="MobiDB-lite"/>
    </source>
</evidence>
<sequence length="242" mass="27289">MSSNRSWMQRRFDERNNITDEYKNGVKEFIDFAIKRKDTHGNIRCPCNECGNLSFHQPERVTYHLYRYGIMESYTTWDLHMETHRSRVQARPSSSNTGHRDDDIFSSRVSGGGGIRTDKGKGKVSGDGGVGKRYVVRGRGDGGRDKCKVIGDGGRDKFKVTGDSGRGKGYVVRGKGNGGRGRGDGERGRVDVVDSDSDSDCDSDYECEDEGLDESDDDSSCRNLSRLWSWWFTNNSTYHVFF</sequence>
<dbReference type="Pfam" id="PF13963">
    <property type="entry name" value="Transpos_assoc"/>
    <property type="match status" value="1"/>
</dbReference>
<organism evidence="3 4">
    <name type="scientific">Heracleum sosnowskyi</name>
    <dbReference type="NCBI Taxonomy" id="360622"/>
    <lineage>
        <taxon>Eukaryota</taxon>
        <taxon>Viridiplantae</taxon>
        <taxon>Streptophyta</taxon>
        <taxon>Embryophyta</taxon>
        <taxon>Tracheophyta</taxon>
        <taxon>Spermatophyta</taxon>
        <taxon>Magnoliopsida</taxon>
        <taxon>eudicotyledons</taxon>
        <taxon>Gunneridae</taxon>
        <taxon>Pentapetalae</taxon>
        <taxon>asterids</taxon>
        <taxon>campanulids</taxon>
        <taxon>Apiales</taxon>
        <taxon>Apiaceae</taxon>
        <taxon>Apioideae</taxon>
        <taxon>apioid superclade</taxon>
        <taxon>Tordylieae</taxon>
        <taxon>Tordyliinae</taxon>
        <taxon>Heracleum</taxon>
    </lineage>
</organism>
<name>A0AAD8ID87_9APIA</name>
<reference evidence="3" key="1">
    <citation type="submission" date="2023-02" db="EMBL/GenBank/DDBJ databases">
        <title>Genome of toxic invasive species Heracleum sosnowskyi carries increased number of genes despite the absence of recent whole-genome duplications.</title>
        <authorList>
            <person name="Schelkunov M."/>
            <person name="Shtratnikova V."/>
            <person name="Makarenko M."/>
            <person name="Klepikova A."/>
            <person name="Omelchenko D."/>
            <person name="Novikova G."/>
            <person name="Obukhova E."/>
            <person name="Bogdanov V."/>
            <person name="Penin A."/>
            <person name="Logacheva M."/>
        </authorList>
    </citation>
    <scope>NUCLEOTIDE SEQUENCE</scope>
    <source>
        <strain evidence="3">Hsosn_3</strain>
        <tissue evidence="3">Leaf</tissue>
    </source>
</reference>
<protein>
    <recommendedName>
        <fullName evidence="2">Transposase-associated domain-containing protein</fullName>
    </recommendedName>
</protein>
<keyword evidence="4" id="KW-1185">Reference proteome</keyword>
<feature type="domain" description="Transposase-associated" evidence="2">
    <location>
        <begin position="5"/>
        <end position="81"/>
    </location>
</feature>
<dbReference type="Proteomes" id="UP001237642">
    <property type="component" value="Unassembled WGS sequence"/>
</dbReference>
<accession>A0AAD8ID87</accession>
<dbReference type="AlphaFoldDB" id="A0AAD8ID87"/>
<comment type="caution">
    <text evidence="3">The sequence shown here is derived from an EMBL/GenBank/DDBJ whole genome shotgun (WGS) entry which is preliminary data.</text>
</comment>
<evidence type="ECO:0000313" key="4">
    <source>
        <dbReference type="Proteomes" id="UP001237642"/>
    </source>
</evidence>
<evidence type="ECO:0000313" key="3">
    <source>
        <dbReference type="EMBL" id="KAK1383634.1"/>
    </source>
</evidence>